<dbReference type="RefSeq" id="WP_012488450.1">
    <property type="nucleotide sequence ID" value="NC_010995.1"/>
</dbReference>
<proteinExistence type="predicted"/>
<dbReference type="Proteomes" id="UP000001036">
    <property type="component" value="Chromosome"/>
</dbReference>
<organism evidence="1 2">
    <name type="scientific">Cellvibrio japonicus (strain Ueda107)</name>
    <name type="common">Pseudomonas fluorescens subsp. cellulosa</name>
    <dbReference type="NCBI Taxonomy" id="498211"/>
    <lineage>
        <taxon>Bacteria</taxon>
        <taxon>Pseudomonadati</taxon>
        <taxon>Pseudomonadota</taxon>
        <taxon>Gammaproteobacteria</taxon>
        <taxon>Cellvibrionales</taxon>
        <taxon>Cellvibrionaceae</taxon>
        <taxon>Cellvibrio</taxon>
    </lineage>
</organism>
<dbReference type="OrthoDB" id="9967188at2"/>
<gene>
    <name evidence="1" type="ordered locus">CJA_2866</name>
</gene>
<reference evidence="1 2" key="1">
    <citation type="journal article" date="2008" name="J. Bacteriol.">
        <title>Insights into plant cell wall degradation from the genome sequence of the soil bacterium Cellvibrio japonicus.</title>
        <authorList>
            <person name="Deboy R.T."/>
            <person name="Mongodin E.F."/>
            <person name="Fouts D.E."/>
            <person name="Tailford L.E."/>
            <person name="Khouri H."/>
            <person name="Emerson J.B."/>
            <person name="Mohamoud Y."/>
            <person name="Watkins K."/>
            <person name="Henrissat B."/>
            <person name="Gilbert H.J."/>
            <person name="Nelson K.E."/>
        </authorList>
    </citation>
    <scope>NUCLEOTIDE SEQUENCE [LARGE SCALE GENOMIC DNA]</scope>
    <source>
        <strain evidence="1 2">Ueda107</strain>
    </source>
</reference>
<dbReference type="EMBL" id="CP000934">
    <property type="protein sequence ID" value="ACE84970.1"/>
    <property type="molecule type" value="Genomic_DNA"/>
</dbReference>
<dbReference type="HOGENOM" id="CLU_1783410_0_0_6"/>
<dbReference type="AlphaFoldDB" id="B3PC52"/>
<protein>
    <submittedName>
        <fullName evidence="1">Uncharacterized protein</fullName>
    </submittedName>
</protein>
<name>B3PC52_CELJU</name>
<accession>B3PC52</accession>
<evidence type="ECO:0000313" key="1">
    <source>
        <dbReference type="EMBL" id="ACE84970.1"/>
    </source>
</evidence>
<evidence type="ECO:0000313" key="2">
    <source>
        <dbReference type="Proteomes" id="UP000001036"/>
    </source>
</evidence>
<dbReference type="KEGG" id="cja:CJA_2866"/>
<sequence>MVLFQDSAPIFKTDNSLLYKLIDLRPKSVPAIAREFALVVLIKNEKFCNNASGQDEHIEASRSNGFVTLKVITYLNCAHIPDQPELRVWSNTATLSLSTSSPSGMATACLCAHRMVFQISDIHEGVKTIYYVQNGTVLGHVDTPE</sequence>
<keyword evidence="2" id="KW-1185">Reference proteome</keyword>